<dbReference type="InterPro" id="IPR011016">
    <property type="entry name" value="Znf_RING-CH"/>
</dbReference>
<keyword evidence="4" id="KW-0812">Transmembrane</keyword>
<accession>A0A835AU19</accession>
<name>A0A835AU19_9POAL</name>
<keyword evidence="2" id="KW-0863">Zinc-finger</keyword>
<dbReference type="SUPFAM" id="SSF57850">
    <property type="entry name" value="RING/U-box"/>
    <property type="match status" value="1"/>
</dbReference>
<dbReference type="Pfam" id="PF12906">
    <property type="entry name" value="RINGv"/>
    <property type="match status" value="1"/>
</dbReference>
<dbReference type="PANTHER" id="PTHR46214">
    <property type="entry name" value="ZINC FINGER, RING-CH-TYPE"/>
    <property type="match status" value="1"/>
</dbReference>
<evidence type="ECO:0000256" key="3">
    <source>
        <dbReference type="ARBA" id="ARBA00022833"/>
    </source>
</evidence>
<keyword evidence="4" id="KW-0472">Membrane</keyword>
<organism evidence="6 7">
    <name type="scientific">Digitaria exilis</name>
    <dbReference type="NCBI Taxonomy" id="1010633"/>
    <lineage>
        <taxon>Eukaryota</taxon>
        <taxon>Viridiplantae</taxon>
        <taxon>Streptophyta</taxon>
        <taxon>Embryophyta</taxon>
        <taxon>Tracheophyta</taxon>
        <taxon>Spermatophyta</taxon>
        <taxon>Magnoliopsida</taxon>
        <taxon>Liliopsida</taxon>
        <taxon>Poales</taxon>
        <taxon>Poaceae</taxon>
        <taxon>PACMAD clade</taxon>
        <taxon>Panicoideae</taxon>
        <taxon>Panicodae</taxon>
        <taxon>Paniceae</taxon>
        <taxon>Anthephorinae</taxon>
        <taxon>Digitaria</taxon>
    </lineage>
</organism>
<evidence type="ECO:0000256" key="1">
    <source>
        <dbReference type="ARBA" id="ARBA00022723"/>
    </source>
</evidence>
<keyword evidence="7" id="KW-1185">Reference proteome</keyword>
<dbReference type="GO" id="GO:0008270">
    <property type="term" value="F:zinc ion binding"/>
    <property type="evidence" value="ECO:0007669"/>
    <property type="project" value="UniProtKB-KW"/>
</dbReference>
<protein>
    <recommendedName>
        <fullName evidence="5">RING-CH-type domain-containing protein</fullName>
    </recommendedName>
</protein>
<dbReference type="OrthoDB" id="1734943at2759"/>
<keyword evidence="3" id="KW-0862">Zinc</keyword>
<dbReference type="EMBL" id="JACEFO010002177">
    <property type="protein sequence ID" value="KAF8675754.1"/>
    <property type="molecule type" value="Genomic_DNA"/>
</dbReference>
<keyword evidence="1" id="KW-0479">Metal-binding</keyword>
<dbReference type="InterPro" id="IPR013083">
    <property type="entry name" value="Znf_RING/FYVE/PHD"/>
</dbReference>
<gene>
    <name evidence="6" type="ORF">HU200_047238</name>
</gene>
<dbReference type="AlphaFoldDB" id="A0A835AU19"/>
<feature type="domain" description="RING-CH-type" evidence="5">
    <location>
        <begin position="39"/>
        <end position="107"/>
    </location>
</feature>
<reference evidence="6" key="1">
    <citation type="submission" date="2020-07" db="EMBL/GenBank/DDBJ databases">
        <title>Genome sequence and genetic diversity analysis of an under-domesticated orphan crop, white fonio (Digitaria exilis).</title>
        <authorList>
            <person name="Bennetzen J.L."/>
            <person name="Chen S."/>
            <person name="Ma X."/>
            <person name="Wang X."/>
            <person name="Yssel A.E.J."/>
            <person name="Chaluvadi S.R."/>
            <person name="Johnson M."/>
            <person name="Gangashetty P."/>
            <person name="Hamidou F."/>
            <person name="Sanogo M.D."/>
            <person name="Zwaenepoel A."/>
            <person name="Wallace J."/>
            <person name="Van De Peer Y."/>
            <person name="Van Deynze A."/>
        </authorList>
    </citation>
    <scope>NUCLEOTIDE SEQUENCE</scope>
    <source>
        <tissue evidence="6">Leaves</tissue>
    </source>
</reference>
<evidence type="ECO:0000256" key="2">
    <source>
        <dbReference type="ARBA" id="ARBA00022771"/>
    </source>
</evidence>
<feature type="transmembrane region" description="Helical" evidence="4">
    <location>
        <begin position="143"/>
        <end position="162"/>
    </location>
</feature>
<evidence type="ECO:0000259" key="5">
    <source>
        <dbReference type="PROSITE" id="PS51292"/>
    </source>
</evidence>
<keyword evidence="4" id="KW-1133">Transmembrane helix</keyword>
<dbReference type="Proteomes" id="UP000636709">
    <property type="component" value="Unassembled WGS sequence"/>
</dbReference>
<dbReference type="PROSITE" id="PS51292">
    <property type="entry name" value="ZF_RING_CH"/>
    <property type="match status" value="1"/>
</dbReference>
<proteinExistence type="predicted"/>
<evidence type="ECO:0000313" key="6">
    <source>
        <dbReference type="EMBL" id="KAF8675754.1"/>
    </source>
</evidence>
<sequence length="167" mass="17529">MVAVIAAGEAGLAGERPVPDGEVAHVVVDVADDGCPAADEERQGSGCRICHLPDVDGDGDELPRRLVSLGCGCRGELAAAHRRCAEAWFSVRGNRRCEICGENAVNITGGGGKEFIRQWHDTAAVDGGGGSSKACGGFCRSQSLCNLLIVLLAIAFLLTWFFHNHVI</sequence>
<comment type="caution">
    <text evidence="6">The sequence shown here is derived from an EMBL/GenBank/DDBJ whole genome shotgun (WGS) entry which is preliminary data.</text>
</comment>
<dbReference type="Gene3D" id="3.30.40.10">
    <property type="entry name" value="Zinc/RING finger domain, C3HC4 (zinc finger)"/>
    <property type="match status" value="1"/>
</dbReference>
<dbReference type="PANTHER" id="PTHR46214:SF11">
    <property type="entry name" value="OS05G0207400 PROTEIN"/>
    <property type="match status" value="1"/>
</dbReference>
<evidence type="ECO:0000256" key="4">
    <source>
        <dbReference type="SAM" id="Phobius"/>
    </source>
</evidence>
<evidence type="ECO:0000313" key="7">
    <source>
        <dbReference type="Proteomes" id="UP000636709"/>
    </source>
</evidence>
<dbReference type="SMART" id="SM00744">
    <property type="entry name" value="RINGv"/>
    <property type="match status" value="1"/>
</dbReference>